<dbReference type="Gene3D" id="3.40.50.720">
    <property type="entry name" value="NAD(P)-binding Rossmann-like Domain"/>
    <property type="match status" value="1"/>
</dbReference>
<dbReference type="Gene3D" id="3.90.180.10">
    <property type="entry name" value="Medium-chain alcohol dehydrogenases, catalytic domain"/>
    <property type="match status" value="1"/>
</dbReference>
<evidence type="ECO:0000256" key="3">
    <source>
        <dbReference type="ARBA" id="ARBA00022490"/>
    </source>
</evidence>
<keyword evidence="4" id="KW-0521">NADP</keyword>
<dbReference type="GO" id="GO:0008270">
    <property type="term" value="F:zinc ion binding"/>
    <property type="evidence" value="ECO:0007669"/>
    <property type="project" value="InterPro"/>
</dbReference>
<dbReference type="InterPro" id="IPR013149">
    <property type="entry name" value="ADH-like_C"/>
</dbReference>
<dbReference type="Proteomes" id="UP000030649">
    <property type="component" value="Unassembled WGS sequence"/>
</dbReference>
<evidence type="ECO:0000313" key="9">
    <source>
        <dbReference type="Proteomes" id="UP000030649"/>
    </source>
</evidence>
<proteinExistence type="predicted"/>
<keyword evidence="6" id="KW-0007">Acetylation</keyword>
<dbReference type="STRING" id="1238424.J07HQW1_03130"/>
<keyword evidence="3" id="KW-0963">Cytoplasm</keyword>
<dbReference type="InterPro" id="IPR020843">
    <property type="entry name" value="ER"/>
</dbReference>
<feature type="domain" description="Enoyl reductase (ER)" evidence="7">
    <location>
        <begin position="23"/>
        <end position="353"/>
    </location>
</feature>
<dbReference type="Pfam" id="PF08240">
    <property type="entry name" value="ADH_N"/>
    <property type="match status" value="1"/>
</dbReference>
<dbReference type="SUPFAM" id="SSF51735">
    <property type="entry name" value="NAD(P)-binding Rossmann-fold domains"/>
    <property type="match status" value="1"/>
</dbReference>
<dbReference type="SUPFAM" id="SSF50129">
    <property type="entry name" value="GroES-like"/>
    <property type="match status" value="1"/>
</dbReference>
<reference evidence="8 9" key="1">
    <citation type="journal article" date="2013" name="PLoS ONE">
        <title>Assembly-driven community genomics of a hypersaline microbial ecosystem.</title>
        <authorList>
            <person name="Podell S."/>
            <person name="Ugalde J.A."/>
            <person name="Narasingarao P."/>
            <person name="Banfield J.F."/>
            <person name="Heidelberg K.B."/>
            <person name="Allen E.E."/>
        </authorList>
    </citation>
    <scope>NUCLEOTIDE SEQUENCE [LARGE SCALE GENOMIC DNA]</scope>
    <source>
        <strain evidence="9">J07HQW1</strain>
    </source>
</reference>
<dbReference type="AlphaFoldDB" id="U1N8K1"/>
<evidence type="ECO:0000313" key="8">
    <source>
        <dbReference type="EMBL" id="ERG93075.1"/>
    </source>
</evidence>
<gene>
    <name evidence="8" type="ORF">J07HQW1_03130</name>
</gene>
<dbReference type="InterPro" id="IPR013154">
    <property type="entry name" value="ADH-like_N"/>
</dbReference>
<keyword evidence="5" id="KW-0694">RNA-binding</keyword>
<evidence type="ECO:0000256" key="6">
    <source>
        <dbReference type="ARBA" id="ARBA00022990"/>
    </source>
</evidence>
<dbReference type="InterPro" id="IPR036291">
    <property type="entry name" value="NAD(P)-bd_dom_sf"/>
</dbReference>
<dbReference type="GO" id="GO:0003723">
    <property type="term" value="F:RNA binding"/>
    <property type="evidence" value="ECO:0007669"/>
    <property type="project" value="UniProtKB-KW"/>
</dbReference>
<dbReference type="InterPro" id="IPR011032">
    <property type="entry name" value="GroES-like_sf"/>
</dbReference>
<evidence type="ECO:0000259" key="7">
    <source>
        <dbReference type="SMART" id="SM00829"/>
    </source>
</evidence>
<accession>U1N8K1</accession>
<dbReference type="GO" id="GO:0016616">
    <property type="term" value="F:oxidoreductase activity, acting on the CH-OH group of donors, NAD or NADP as acceptor"/>
    <property type="evidence" value="ECO:0007669"/>
    <property type="project" value="UniProtKB-ARBA"/>
</dbReference>
<dbReference type="HOGENOM" id="CLU_026673_3_4_2"/>
<name>U1N8K1_9EURY</name>
<dbReference type="EMBL" id="KE356560">
    <property type="protein sequence ID" value="ERG93075.1"/>
    <property type="molecule type" value="Genomic_DNA"/>
</dbReference>
<evidence type="ECO:0000256" key="1">
    <source>
        <dbReference type="ARBA" id="ARBA00004496"/>
    </source>
</evidence>
<evidence type="ECO:0000256" key="4">
    <source>
        <dbReference type="ARBA" id="ARBA00022857"/>
    </source>
</evidence>
<dbReference type="PANTHER" id="PTHR44154">
    <property type="entry name" value="QUINONE OXIDOREDUCTASE"/>
    <property type="match status" value="1"/>
</dbReference>
<evidence type="ECO:0000256" key="5">
    <source>
        <dbReference type="ARBA" id="ARBA00022884"/>
    </source>
</evidence>
<dbReference type="Pfam" id="PF00107">
    <property type="entry name" value="ADH_zinc_N"/>
    <property type="match status" value="1"/>
</dbReference>
<comment type="subcellular location">
    <subcellularLocation>
        <location evidence="1">Cytoplasm</location>
    </subcellularLocation>
</comment>
<dbReference type="GO" id="GO:0043168">
    <property type="term" value="F:anion binding"/>
    <property type="evidence" value="ECO:0007669"/>
    <property type="project" value="UniProtKB-ARBA"/>
</dbReference>
<dbReference type="SMART" id="SM00829">
    <property type="entry name" value="PKS_ER"/>
    <property type="match status" value="1"/>
</dbReference>
<protein>
    <submittedName>
        <fullName evidence="8">NADPH:quinone reductase related Zn-dependent oxidoreductase</fullName>
    </submittedName>
</protein>
<comment type="subunit">
    <text evidence="2">Homotetramer.</text>
</comment>
<dbReference type="GO" id="GO:0005737">
    <property type="term" value="C:cytoplasm"/>
    <property type="evidence" value="ECO:0007669"/>
    <property type="project" value="UniProtKB-SubCell"/>
</dbReference>
<dbReference type="InterPro" id="IPR051603">
    <property type="entry name" value="Zinc-ADH_QOR/CCCR"/>
</dbReference>
<dbReference type="InterPro" id="IPR002364">
    <property type="entry name" value="Quin_OxRdtase/zeta-crystal_CS"/>
</dbReference>
<dbReference type="GO" id="GO:0044281">
    <property type="term" value="P:small molecule metabolic process"/>
    <property type="evidence" value="ECO:0007669"/>
    <property type="project" value="UniProtKB-ARBA"/>
</dbReference>
<dbReference type="PROSITE" id="PS01162">
    <property type="entry name" value="QOR_ZETA_CRYSTAL"/>
    <property type="match status" value="1"/>
</dbReference>
<dbReference type="GO" id="GO:0030554">
    <property type="term" value="F:adenyl nucleotide binding"/>
    <property type="evidence" value="ECO:0007669"/>
    <property type="project" value="UniProtKB-ARBA"/>
</dbReference>
<organism evidence="8 9">
    <name type="scientific">Haloquadratum walsbyi J07HQW1</name>
    <dbReference type="NCBI Taxonomy" id="1238424"/>
    <lineage>
        <taxon>Archaea</taxon>
        <taxon>Methanobacteriati</taxon>
        <taxon>Methanobacteriota</taxon>
        <taxon>Stenosarchaea group</taxon>
        <taxon>Halobacteria</taxon>
        <taxon>Halobacteriales</taxon>
        <taxon>Haloferacaceae</taxon>
        <taxon>Haloquadratum</taxon>
    </lineage>
</organism>
<sequence length="359" mass="38504">MENVLCRQFVSGGMQAVQFAAHGGRDVIEYSEFPNPTIERDEVLVDVKAASVNHLDVWTRRGLPGIDVEMPHIPGSDMAGVVSETGADVTRFDPGDHVALIAGVAGDTDEFTRKGDPTLAADYHLIGEHVRGVHSEYTAVPAANLVPVPDDVPWNIAGSTSLVFQTAWRMLIDRAELRTGEHVLIHGASGGVGHAAVQIASHAGATVSATASTERKLAHAADCGAEHLINYENSSFADEIYQITDGRGVDVVVDHVGEATYEGSLKSLRKGGRLITCGATTGPNPDANLNRIFWNQLQIIGSTMATPGQAEEVLDLVWDGTFEPRIRETLPMSDAARAHELLENREGFGKVVVIPDSEY</sequence>
<evidence type="ECO:0000256" key="2">
    <source>
        <dbReference type="ARBA" id="ARBA00011881"/>
    </source>
</evidence>
<dbReference type="PANTHER" id="PTHR44154:SF1">
    <property type="entry name" value="QUINONE OXIDOREDUCTASE"/>
    <property type="match status" value="1"/>
</dbReference>